<dbReference type="EMBL" id="UIGY01000052">
    <property type="protein sequence ID" value="SUZ09556.1"/>
    <property type="molecule type" value="Genomic_DNA"/>
</dbReference>
<protein>
    <submittedName>
        <fullName evidence="2">BgtAc-30936</fullName>
    </submittedName>
</protein>
<name>A0A381L8L5_BLUGR</name>
<feature type="compositionally biased region" description="Low complexity" evidence="1">
    <location>
        <begin position="11"/>
        <end position="24"/>
    </location>
</feature>
<evidence type="ECO:0000313" key="2">
    <source>
        <dbReference type="EMBL" id="SUZ09556.1"/>
    </source>
</evidence>
<evidence type="ECO:0000256" key="1">
    <source>
        <dbReference type="SAM" id="MobiDB-lite"/>
    </source>
</evidence>
<feature type="compositionally biased region" description="Polar residues" evidence="1">
    <location>
        <begin position="82"/>
        <end position="92"/>
    </location>
</feature>
<gene>
    <name evidence="2" type="ORF">BGT96224V2_LOCUS2765</name>
</gene>
<proteinExistence type="predicted"/>
<reference evidence="2" key="1">
    <citation type="submission" date="2018-07" db="EMBL/GenBank/DDBJ databases">
        <authorList>
            <person name="Quirk P.G."/>
            <person name="Krulwich T.A."/>
        </authorList>
    </citation>
    <scope>NUCLEOTIDE SEQUENCE</scope>
    <source>
        <strain evidence="2">96224</strain>
    </source>
</reference>
<organism evidence="2">
    <name type="scientific">Blumeria graminis f. sp. tritici 96224</name>
    <dbReference type="NCBI Taxonomy" id="1268274"/>
    <lineage>
        <taxon>Eukaryota</taxon>
        <taxon>Fungi</taxon>
        <taxon>Dikarya</taxon>
        <taxon>Ascomycota</taxon>
        <taxon>Pezizomycotina</taxon>
        <taxon>Leotiomycetes</taxon>
        <taxon>Erysiphales</taxon>
        <taxon>Erysiphaceae</taxon>
        <taxon>Blumeria</taxon>
    </lineage>
</organism>
<feature type="non-terminal residue" evidence="2">
    <location>
        <position position="620"/>
    </location>
</feature>
<dbReference type="OrthoDB" id="5427059at2759"/>
<accession>A0A381L8L5</accession>
<feature type="region of interest" description="Disordered" evidence="1">
    <location>
        <begin position="1"/>
        <end position="37"/>
    </location>
</feature>
<dbReference type="AlphaFoldDB" id="A0A381L8L5"/>
<feature type="region of interest" description="Disordered" evidence="1">
    <location>
        <begin position="65"/>
        <end position="92"/>
    </location>
</feature>
<sequence>MEHIPQKNMLDSNSSDCSKSSDSSILTREHKFVRRSSSRKIIHSPADIVDPMQIPEVYVSSSAGAVETSKGRGEPTRPSALHSLSQPESSSAAKATFVTNDDQLCDMITSIPNQISGKGKMRAYEVNQPSSDKNFDPNVARITKFVSIDHSLLDSPDLMLKPRSTRSTECQDPALIQPSLRSYYTGAVSQGIKKRSSRLMPMRIQTSFADKYVGDIPTSARNTGIIEHEASIWRDFAYRLPWPELPGTSCLMSPNGFGKFFTFSPQGIPVTPLQKRAPKYYPSKIVSGGELKLGEQYFSDPRTANLVDDWLQCHFVNIEHKHILKEIFDDTRELDLLRDVLALIDYRRLLDKNCYRQLCTKMFIKFYCRNAEVVFTRIKKQLKYKEKRVPSLVQLNDFSNWRKAYLSWSDAYKWKDVFILRHLQKDANSLARSYYNIRLEEDPHMEFIPVYRAFFQLELYCQLFQMSPHPTAETTGDKLEIQKRIFFERYQPKEAELVLKVSRWLVREWNTIDRLGEGHIKDSVIEVMKDQKVYDANRRHFGIRFFSELLYSELPKQIALIHRNKWQLNLIRFAWRTNCWAAQDTDENGKVLFIEDQQLINDKETRKRNKFFGSWSRLTL</sequence>